<dbReference type="GO" id="GO:0006351">
    <property type="term" value="P:DNA-templated transcription"/>
    <property type="evidence" value="ECO:0007669"/>
    <property type="project" value="InterPro"/>
</dbReference>
<protein>
    <recommendedName>
        <fullName evidence="6">Zn(2)-C6 fungal-type domain-containing protein</fullName>
    </recommendedName>
</protein>
<dbReference type="PROSITE" id="PS50048">
    <property type="entry name" value="ZN2_CY6_FUNGAL_2"/>
    <property type="match status" value="1"/>
</dbReference>
<dbReference type="Pfam" id="PF04082">
    <property type="entry name" value="Fungal_trans"/>
    <property type="match status" value="1"/>
</dbReference>
<dbReference type="SUPFAM" id="SSF57701">
    <property type="entry name" value="Zn2/Cys6 DNA-binding domain"/>
    <property type="match status" value="1"/>
</dbReference>
<dbReference type="GO" id="GO:0003677">
    <property type="term" value="F:DNA binding"/>
    <property type="evidence" value="ECO:0007669"/>
    <property type="project" value="UniProtKB-KW"/>
</dbReference>
<dbReference type="Gene3D" id="4.10.240.10">
    <property type="entry name" value="Zn(2)-C6 fungal-type DNA-binding domain"/>
    <property type="match status" value="1"/>
</dbReference>
<evidence type="ECO:0000256" key="2">
    <source>
        <dbReference type="ARBA" id="ARBA00023015"/>
    </source>
</evidence>
<evidence type="ECO:0000256" key="1">
    <source>
        <dbReference type="ARBA" id="ARBA00022723"/>
    </source>
</evidence>
<dbReference type="InterPro" id="IPR007219">
    <property type="entry name" value="XnlR_reg_dom"/>
</dbReference>
<sequence length="586" mass="66399">MASGKEDEQLRTITPGPGPLRENWVLKKNKKSSSACLPCKKAKRKCTGRPAPCKACQHHRISDGCVFNEQLDLRRKVAVQKTAGDLEKHQRILYSLLGCLRRANDEKVSHILQAIRDGGDAMSNIDILSKMLLVEGSPIEEATDASDSSSEYNIQCNRPSRITVGRLFPSKPWTTITDDDHLVSSLISLYFTWDHPLMQVVNQEMFLRDMIAGDLASTFCSPVLVNSILAVSSIYSNYPETYAVPGDATSRGQNFFREAEKCWRAEEGRPSLANIQALILMSHNLKLQGKDNSSWLHLRQAVQIGQDIGLFKFPRSKHCEWDRMPEHVKRASSQTAWAIFILNMDMCLEYGRMAHIGVPRLSLDKLHEIEQDAVWVPYRPRSNHIDLPREPAFLHHVMAGLAELANTLADIQNLFLVEAPDMSIHQIWEKASQLYDRVEVYRKGLRDPVMIDDHPVPQILYLHIKCHHVLITLLGLVLELQGSEYSLGPIIREQVKSNQIIAAKQIAQYLQLYRKHYGLAQTPNLFYSPTKTSSLTLLALADNIITDNIFRNLHQVLLSFSSRFPAARETIYKIDAIHSSLSKLEI</sequence>
<organism evidence="7 8">
    <name type="scientific">Aspergillus sydowii CBS 593.65</name>
    <dbReference type="NCBI Taxonomy" id="1036612"/>
    <lineage>
        <taxon>Eukaryota</taxon>
        <taxon>Fungi</taxon>
        <taxon>Dikarya</taxon>
        <taxon>Ascomycota</taxon>
        <taxon>Pezizomycotina</taxon>
        <taxon>Eurotiomycetes</taxon>
        <taxon>Eurotiomycetidae</taxon>
        <taxon>Eurotiales</taxon>
        <taxon>Aspergillaceae</taxon>
        <taxon>Aspergillus</taxon>
        <taxon>Aspergillus subgen. Nidulantes</taxon>
    </lineage>
</organism>
<dbReference type="CDD" id="cd12148">
    <property type="entry name" value="fungal_TF_MHR"/>
    <property type="match status" value="1"/>
</dbReference>
<proteinExistence type="predicted"/>
<dbReference type="RefSeq" id="XP_040696317.1">
    <property type="nucleotide sequence ID" value="XM_040850177.1"/>
</dbReference>
<dbReference type="SMART" id="SM00066">
    <property type="entry name" value="GAL4"/>
    <property type="match status" value="1"/>
</dbReference>
<accession>A0A1L9SZK9</accession>
<dbReference type="SMART" id="SM00906">
    <property type="entry name" value="Fungal_trans"/>
    <property type="match status" value="1"/>
</dbReference>
<keyword evidence="2" id="KW-0805">Transcription regulation</keyword>
<evidence type="ECO:0000313" key="8">
    <source>
        <dbReference type="Proteomes" id="UP000184356"/>
    </source>
</evidence>
<dbReference type="CDD" id="cd00067">
    <property type="entry name" value="GAL4"/>
    <property type="match status" value="1"/>
</dbReference>
<dbReference type="InterPro" id="IPR036864">
    <property type="entry name" value="Zn2-C6_fun-type_DNA-bd_sf"/>
</dbReference>
<evidence type="ECO:0000256" key="5">
    <source>
        <dbReference type="ARBA" id="ARBA00023242"/>
    </source>
</evidence>
<dbReference type="GO" id="GO:0000981">
    <property type="term" value="F:DNA-binding transcription factor activity, RNA polymerase II-specific"/>
    <property type="evidence" value="ECO:0007669"/>
    <property type="project" value="InterPro"/>
</dbReference>
<keyword evidence="4" id="KW-0804">Transcription</keyword>
<reference evidence="8" key="1">
    <citation type="journal article" date="2017" name="Genome Biol.">
        <title>Comparative genomics reveals high biological diversity and specific adaptations in the industrially and medically important fungal genus Aspergillus.</title>
        <authorList>
            <person name="de Vries R.P."/>
            <person name="Riley R."/>
            <person name="Wiebenga A."/>
            <person name="Aguilar-Osorio G."/>
            <person name="Amillis S."/>
            <person name="Uchima C.A."/>
            <person name="Anderluh G."/>
            <person name="Asadollahi M."/>
            <person name="Askin M."/>
            <person name="Barry K."/>
            <person name="Battaglia E."/>
            <person name="Bayram O."/>
            <person name="Benocci T."/>
            <person name="Braus-Stromeyer S.A."/>
            <person name="Caldana C."/>
            <person name="Canovas D."/>
            <person name="Cerqueira G.C."/>
            <person name="Chen F."/>
            <person name="Chen W."/>
            <person name="Choi C."/>
            <person name="Clum A."/>
            <person name="Dos Santos R.A."/>
            <person name="Damasio A.R."/>
            <person name="Diallinas G."/>
            <person name="Emri T."/>
            <person name="Fekete E."/>
            <person name="Flipphi M."/>
            <person name="Freyberg S."/>
            <person name="Gallo A."/>
            <person name="Gournas C."/>
            <person name="Habgood R."/>
            <person name="Hainaut M."/>
            <person name="Harispe M.L."/>
            <person name="Henrissat B."/>
            <person name="Hilden K.S."/>
            <person name="Hope R."/>
            <person name="Hossain A."/>
            <person name="Karabika E."/>
            <person name="Karaffa L."/>
            <person name="Karanyi Z."/>
            <person name="Krasevec N."/>
            <person name="Kuo A."/>
            <person name="Kusch H."/>
            <person name="LaButti K."/>
            <person name="Lagendijk E.L."/>
            <person name="Lapidus A."/>
            <person name="Levasseur A."/>
            <person name="Lindquist E."/>
            <person name="Lipzen A."/>
            <person name="Logrieco A.F."/>
            <person name="MacCabe A."/>
            <person name="Maekelae M.R."/>
            <person name="Malavazi I."/>
            <person name="Melin P."/>
            <person name="Meyer V."/>
            <person name="Mielnichuk N."/>
            <person name="Miskei M."/>
            <person name="Molnar A.P."/>
            <person name="Mule G."/>
            <person name="Ngan C.Y."/>
            <person name="Orejas M."/>
            <person name="Orosz E."/>
            <person name="Ouedraogo J.P."/>
            <person name="Overkamp K.M."/>
            <person name="Park H.-S."/>
            <person name="Perrone G."/>
            <person name="Piumi F."/>
            <person name="Punt P.J."/>
            <person name="Ram A.F."/>
            <person name="Ramon A."/>
            <person name="Rauscher S."/>
            <person name="Record E."/>
            <person name="Riano-Pachon D.M."/>
            <person name="Robert V."/>
            <person name="Roehrig J."/>
            <person name="Ruller R."/>
            <person name="Salamov A."/>
            <person name="Salih N.S."/>
            <person name="Samson R.A."/>
            <person name="Sandor E."/>
            <person name="Sanguinetti M."/>
            <person name="Schuetze T."/>
            <person name="Sepcic K."/>
            <person name="Shelest E."/>
            <person name="Sherlock G."/>
            <person name="Sophianopoulou V."/>
            <person name="Squina F.M."/>
            <person name="Sun H."/>
            <person name="Susca A."/>
            <person name="Todd R.B."/>
            <person name="Tsang A."/>
            <person name="Unkles S.E."/>
            <person name="van de Wiele N."/>
            <person name="van Rossen-Uffink D."/>
            <person name="Oliveira J.V."/>
            <person name="Vesth T.C."/>
            <person name="Visser J."/>
            <person name="Yu J.-H."/>
            <person name="Zhou M."/>
            <person name="Andersen M.R."/>
            <person name="Archer D.B."/>
            <person name="Baker S.E."/>
            <person name="Benoit I."/>
            <person name="Brakhage A.A."/>
            <person name="Braus G.H."/>
            <person name="Fischer R."/>
            <person name="Frisvad J.C."/>
            <person name="Goldman G.H."/>
            <person name="Houbraken J."/>
            <person name="Oakley B."/>
            <person name="Pocsi I."/>
            <person name="Scazzocchio C."/>
            <person name="Seiboth B."/>
            <person name="vanKuyk P.A."/>
            <person name="Wortman J."/>
            <person name="Dyer P.S."/>
            <person name="Grigoriev I.V."/>
        </authorList>
    </citation>
    <scope>NUCLEOTIDE SEQUENCE [LARGE SCALE GENOMIC DNA]</scope>
    <source>
        <strain evidence="8">CBS 593.65</strain>
    </source>
</reference>
<dbReference type="OrthoDB" id="2593732at2759"/>
<dbReference type="GeneID" id="63766250"/>
<evidence type="ECO:0000256" key="4">
    <source>
        <dbReference type="ARBA" id="ARBA00023163"/>
    </source>
</evidence>
<dbReference type="AlphaFoldDB" id="A0A1L9SZK9"/>
<dbReference type="STRING" id="1036612.A0A1L9SZK9"/>
<dbReference type="PROSITE" id="PS00463">
    <property type="entry name" value="ZN2_CY6_FUNGAL_1"/>
    <property type="match status" value="1"/>
</dbReference>
<dbReference type="EMBL" id="KV878601">
    <property type="protein sequence ID" value="OJJ52511.1"/>
    <property type="molecule type" value="Genomic_DNA"/>
</dbReference>
<keyword evidence="5" id="KW-0539">Nucleus</keyword>
<dbReference type="PANTHER" id="PTHR47256:SF10">
    <property type="entry name" value="ZN(II)2CYS6 TRANSCRIPTION FACTOR (EUROFUNG)"/>
    <property type="match status" value="1"/>
</dbReference>
<keyword evidence="1" id="KW-0479">Metal-binding</keyword>
<keyword evidence="3" id="KW-0238">DNA-binding</keyword>
<gene>
    <name evidence="7" type="ORF">ASPSYDRAFT_62822</name>
</gene>
<dbReference type="GO" id="GO:0008270">
    <property type="term" value="F:zinc ion binding"/>
    <property type="evidence" value="ECO:0007669"/>
    <property type="project" value="InterPro"/>
</dbReference>
<evidence type="ECO:0000259" key="6">
    <source>
        <dbReference type="PROSITE" id="PS50048"/>
    </source>
</evidence>
<evidence type="ECO:0000256" key="3">
    <source>
        <dbReference type="ARBA" id="ARBA00023125"/>
    </source>
</evidence>
<evidence type="ECO:0000313" key="7">
    <source>
        <dbReference type="EMBL" id="OJJ52511.1"/>
    </source>
</evidence>
<dbReference type="Proteomes" id="UP000184356">
    <property type="component" value="Unassembled WGS sequence"/>
</dbReference>
<feature type="domain" description="Zn(2)-C6 fungal-type" evidence="6">
    <location>
        <begin position="35"/>
        <end position="67"/>
    </location>
</feature>
<dbReference type="InterPro" id="IPR053187">
    <property type="entry name" value="Notoamide_regulator"/>
</dbReference>
<dbReference type="PANTHER" id="PTHR47256">
    <property type="entry name" value="ZN(II)2CYS6 TRANSCRIPTION FACTOR (EUROFUNG)-RELATED"/>
    <property type="match status" value="1"/>
</dbReference>
<keyword evidence="8" id="KW-1185">Reference proteome</keyword>
<dbReference type="InterPro" id="IPR001138">
    <property type="entry name" value="Zn2Cys6_DnaBD"/>
</dbReference>
<dbReference type="VEuPathDB" id="FungiDB:ASPSYDRAFT_62822"/>
<name>A0A1L9SZK9_9EURO</name>